<dbReference type="GO" id="GO:0046872">
    <property type="term" value="F:metal ion binding"/>
    <property type="evidence" value="ECO:0007669"/>
    <property type="project" value="UniProtKB-KW"/>
</dbReference>
<keyword evidence="3" id="KW-0067">ATP-binding</keyword>
<accession>L2GPM9</accession>
<keyword evidence="7" id="KW-1185">Reference proteome</keyword>
<evidence type="ECO:0000313" key="7">
    <source>
        <dbReference type="Proteomes" id="UP000011082"/>
    </source>
</evidence>
<dbReference type="GeneID" id="19880881"/>
<dbReference type="EMBL" id="JH370130">
    <property type="protein sequence ID" value="ELA42848.1"/>
    <property type="molecule type" value="Genomic_DNA"/>
</dbReference>
<dbReference type="InterPro" id="IPR027417">
    <property type="entry name" value="P-loop_NTPase"/>
</dbReference>
<dbReference type="GO" id="GO:0005829">
    <property type="term" value="C:cytosol"/>
    <property type="evidence" value="ECO:0007669"/>
    <property type="project" value="TreeGrafter"/>
</dbReference>
<dbReference type="OrthoDB" id="1741334at2759"/>
<dbReference type="GO" id="GO:0005524">
    <property type="term" value="F:ATP binding"/>
    <property type="evidence" value="ECO:0007669"/>
    <property type="project" value="UniProtKB-KW"/>
</dbReference>
<organism evidence="6 7">
    <name type="scientific">Vittaforma corneae (strain ATCC 50505)</name>
    <name type="common">Microsporidian parasite</name>
    <name type="synonym">Nosema corneum</name>
    <dbReference type="NCBI Taxonomy" id="993615"/>
    <lineage>
        <taxon>Eukaryota</taxon>
        <taxon>Fungi</taxon>
        <taxon>Fungi incertae sedis</taxon>
        <taxon>Microsporidia</taxon>
        <taxon>Nosematidae</taxon>
        <taxon>Vittaforma</taxon>
    </lineage>
</organism>
<dbReference type="AlphaFoldDB" id="L2GPM9"/>
<evidence type="ECO:0000256" key="3">
    <source>
        <dbReference type="ARBA" id="ARBA00022840"/>
    </source>
</evidence>
<dbReference type="STRING" id="993615.L2GPM9"/>
<evidence type="ECO:0000256" key="2">
    <source>
        <dbReference type="ARBA" id="ARBA00022741"/>
    </source>
</evidence>
<dbReference type="Proteomes" id="UP000011082">
    <property type="component" value="Unassembled WGS sequence"/>
</dbReference>
<dbReference type="InterPro" id="IPR019591">
    <property type="entry name" value="Mrp/NBP35_ATP-bd"/>
</dbReference>
<dbReference type="Pfam" id="PF10609">
    <property type="entry name" value="ParA"/>
    <property type="match status" value="1"/>
</dbReference>
<reference evidence="7" key="1">
    <citation type="submission" date="2011-05" db="EMBL/GenBank/DDBJ databases">
        <title>The genome sequence of Vittaforma corneae strain ATCC 50505.</title>
        <authorList>
            <consortium name="The Broad Institute Genome Sequencing Platform"/>
            <person name="Cuomo C."/>
            <person name="Didier E."/>
            <person name="Bowers L."/>
            <person name="Young S.K."/>
            <person name="Zeng Q."/>
            <person name="Gargeya S."/>
            <person name="Fitzgerald M."/>
            <person name="Haas B."/>
            <person name="Abouelleil A."/>
            <person name="Alvarado L."/>
            <person name="Arachchi H.M."/>
            <person name="Berlin A."/>
            <person name="Chapman S.B."/>
            <person name="Gearin G."/>
            <person name="Goldberg J."/>
            <person name="Griggs A."/>
            <person name="Gujja S."/>
            <person name="Hansen M."/>
            <person name="Heiman D."/>
            <person name="Howarth C."/>
            <person name="Larimer J."/>
            <person name="Lui A."/>
            <person name="MacDonald P.J.P."/>
            <person name="McCowen C."/>
            <person name="Montmayeur A."/>
            <person name="Murphy C."/>
            <person name="Neiman D."/>
            <person name="Pearson M."/>
            <person name="Priest M."/>
            <person name="Roberts A."/>
            <person name="Saif S."/>
            <person name="Shea T."/>
            <person name="Sisk P."/>
            <person name="Stolte C."/>
            <person name="Sykes S."/>
            <person name="Wortman J."/>
            <person name="Nusbaum C."/>
            <person name="Birren B."/>
        </authorList>
    </citation>
    <scope>NUCLEOTIDE SEQUENCE [LARGE SCALE GENOMIC DNA]</scope>
    <source>
        <strain evidence="7">ATCC 50505</strain>
    </source>
</reference>
<keyword evidence="1" id="KW-0479">Metal-binding</keyword>
<name>L2GPM9_VITCO</name>
<dbReference type="PANTHER" id="PTHR23264:SF19">
    <property type="entry name" value="CYTOSOLIC FE-S CLUSTER ASSEMBLY FACTOR NUBP2"/>
    <property type="match status" value="1"/>
</dbReference>
<dbReference type="GO" id="GO:0140663">
    <property type="term" value="F:ATP-dependent FeS chaperone activity"/>
    <property type="evidence" value="ECO:0007669"/>
    <property type="project" value="InterPro"/>
</dbReference>
<dbReference type="PANTHER" id="PTHR23264">
    <property type="entry name" value="NUCLEOTIDE-BINDING PROTEIN NBP35 YEAST -RELATED"/>
    <property type="match status" value="1"/>
</dbReference>
<dbReference type="CDD" id="cd02037">
    <property type="entry name" value="Mrp_NBP35"/>
    <property type="match status" value="1"/>
</dbReference>
<dbReference type="RefSeq" id="XP_007603616.1">
    <property type="nucleotide sequence ID" value="XM_007603554.1"/>
</dbReference>
<dbReference type="InParanoid" id="L2GPM9"/>
<dbReference type="SUPFAM" id="SSF52540">
    <property type="entry name" value="P-loop containing nucleoside triphosphate hydrolases"/>
    <property type="match status" value="1"/>
</dbReference>
<evidence type="ECO:0000256" key="4">
    <source>
        <dbReference type="ARBA" id="ARBA00023004"/>
    </source>
</evidence>
<sequence>MPKIIAVMSGKGGVGKSSVSIAIAAIVSEKYSTVLLDFDICGPSTTTALNATGSLIKVENGFKPVSCSSTLDVLSFGSILNPSDAVIWRGPKKLMFLNLFFNSIQSYDYVIIDTPPGISEEHDFLADKGVSVIIVTTPQNISLNDTQRCIEFCLSRNISILGVIENMSSFRCECCGEIVHPFGSKGGKQLSDEYGLKFLCELPIEARFSGLIDAGRFKEGYKTLETCEIIRKILVGELCLLK</sequence>
<proteinExistence type="predicted"/>
<keyword evidence="4" id="KW-0408">Iron</keyword>
<dbReference type="Gene3D" id="3.40.50.300">
    <property type="entry name" value="P-loop containing nucleotide triphosphate hydrolases"/>
    <property type="match status" value="1"/>
</dbReference>
<protein>
    <submittedName>
        <fullName evidence="6">Uncharacterized protein</fullName>
    </submittedName>
</protein>
<evidence type="ECO:0000313" key="6">
    <source>
        <dbReference type="EMBL" id="ELA42848.1"/>
    </source>
</evidence>
<gene>
    <name evidence="6" type="ORF">VICG_00163</name>
</gene>
<dbReference type="VEuPathDB" id="MicrosporidiaDB:VICG_00163"/>
<dbReference type="HOGENOM" id="CLU_024839_0_1_1"/>
<dbReference type="GO" id="GO:0016226">
    <property type="term" value="P:iron-sulfur cluster assembly"/>
    <property type="evidence" value="ECO:0007669"/>
    <property type="project" value="InterPro"/>
</dbReference>
<keyword evidence="2" id="KW-0547">Nucleotide-binding</keyword>
<dbReference type="GO" id="GO:0051536">
    <property type="term" value="F:iron-sulfur cluster binding"/>
    <property type="evidence" value="ECO:0007669"/>
    <property type="project" value="UniProtKB-KW"/>
</dbReference>
<evidence type="ECO:0000256" key="1">
    <source>
        <dbReference type="ARBA" id="ARBA00022723"/>
    </source>
</evidence>
<evidence type="ECO:0000256" key="5">
    <source>
        <dbReference type="ARBA" id="ARBA00023014"/>
    </source>
</evidence>
<keyword evidence="5" id="KW-0411">Iron-sulfur</keyword>
<dbReference type="InterPro" id="IPR033756">
    <property type="entry name" value="YlxH/NBP35"/>
</dbReference>
<dbReference type="OMA" id="FEPKEFP"/>